<dbReference type="InterPro" id="IPR045474">
    <property type="entry name" value="GEVED"/>
</dbReference>
<dbReference type="SUPFAM" id="SSF52743">
    <property type="entry name" value="Subtilisin-like"/>
    <property type="match status" value="1"/>
</dbReference>
<dbReference type="GO" id="GO:0006508">
    <property type="term" value="P:proteolysis"/>
    <property type="evidence" value="ECO:0007669"/>
    <property type="project" value="UniProtKB-KW"/>
</dbReference>
<reference evidence="10" key="1">
    <citation type="submission" date="2015-08" db="EMBL/GenBank/DDBJ databases">
        <title>Candidatus Bacteriodes Periocalifornicus.</title>
        <authorList>
            <person name="McLean J.S."/>
            <person name="Kelley S."/>
        </authorList>
    </citation>
    <scope>NUCLEOTIDE SEQUENCE [LARGE SCALE GENOMIC DNA]</scope>
    <source>
        <strain evidence="10">12B</strain>
    </source>
</reference>
<feature type="domain" description="Bacterial repeat" evidence="8">
    <location>
        <begin position="2680"/>
        <end position="2750"/>
    </location>
</feature>
<feature type="domain" description="Peptidase S8/S53" evidence="7">
    <location>
        <begin position="170"/>
        <end position="440"/>
    </location>
</feature>
<evidence type="ECO:0000256" key="4">
    <source>
        <dbReference type="ARBA" id="ARBA00022825"/>
    </source>
</evidence>
<feature type="active site" description="Charge relay system" evidence="5">
    <location>
        <position position="203"/>
    </location>
</feature>
<comment type="caution">
    <text evidence="10">The sequence shown here is derived from an EMBL/GenBank/DDBJ whole genome shotgun (WGS) entry which is preliminary data.</text>
</comment>
<dbReference type="InterPro" id="IPR015500">
    <property type="entry name" value="Peptidase_S8_subtilisin-rel"/>
</dbReference>
<dbReference type="Gene3D" id="2.60.120.380">
    <property type="match status" value="1"/>
</dbReference>
<dbReference type="PANTHER" id="PTHR43399">
    <property type="entry name" value="SUBTILISIN-RELATED"/>
    <property type="match status" value="1"/>
</dbReference>
<comment type="similarity">
    <text evidence="1 5">Belongs to the peptidase S8 family.</text>
</comment>
<protein>
    <recommendedName>
        <fullName evidence="12">LamG-like jellyroll fold domain-containing protein</fullName>
    </recommendedName>
</protein>
<feature type="active site" description="Charge relay system" evidence="5">
    <location>
        <position position="386"/>
    </location>
</feature>
<organism evidence="10 11">
    <name type="scientific">Candidatus [Bacteroides] periocalifornicus</name>
    <dbReference type="NCBI Taxonomy" id="1702214"/>
    <lineage>
        <taxon>Bacteria</taxon>
        <taxon>Pseudomonadati</taxon>
        <taxon>Bacteroidota</taxon>
    </lineage>
</organism>
<keyword evidence="6" id="KW-0732">Signal</keyword>
<evidence type="ECO:0000256" key="3">
    <source>
        <dbReference type="ARBA" id="ARBA00022801"/>
    </source>
</evidence>
<dbReference type="InterPro" id="IPR044060">
    <property type="entry name" value="Bacterial_rp_domain"/>
</dbReference>
<evidence type="ECO:0000259" key="8">
    <source>
        <dbReference type="Pfam" id="PF18998"/>
    </source>
</evidence>
<dbReference type="GO" id="GO:0005975">
    <property type="term" value="P:carbohydrate metabolic process"/>
    <property type="evidence" value="ECO:0007669"/>
    <property type="project" value="UniProtKB-ARBA"/>
</dbReference>
<dbReference type="Gene3D" id="2.60.120.200">
    <property type="match status" value="1"/>
</dbReference>
<proteinExistence type="inferred from homology"/>
<feature type="chain" id="PRO_5006212488" description="LamG-like jellyroll fold domain-containing protein" evidence="6">
    <location>
        <begin position="22"/>
        <end position="2996"/>
    </location>
</feature>
<keyword evidence="4 5" id="KW-0720">Serine protease</keyword>
<feature type="active site" description="Charge relay system" evidence="5">
    <location>
        <position position="179"/>
    </location>
</feature>
<feature type="signal peptide" evidence="6">
    <location>
        <begin position="1"/>
        <end position="21"/>
    </location>
</feature>
<dbReference type="PROSITE" id="PS00138">
    <property type="entry name" value="SUBTILASE_SER"/>
    <property type="match status" value="1"/>
</dbReference>
<dbReference type="InterPro" id="IPR022398">
    <property type="entry name" value="Peptidase_S8_His-AS"/>
</dbReference>
<dbReference type="InterPro" id="IPR023828">
    <property type="entry name" value="Peptidase_S8_Ser-AS"/>
</dbReference>
<dbReference type="InterPro" id="IPR036852">
    <property type="entry name" value="Peptidase_S8/S53_dom_sf"/>
</dbReference>
<evidence type="ECO:0000256" key="5">
    <source>
        <dbReference type="PROSITE-ProRule" id="PRU01240"/>
    </source>
</evidence>
<dbReference type="InterPro" id="IPR008969">
    <property type="entry name" value="CarboxyPept-like_regulatory"/>
</dbReference>
<evidence type="ECO:0000313" key="11">
    <source>
        <dbReference type="Proteomes" id="UP000054172"/>
    </source>
</evidence>
<dbReference type="PROSITE" id="PS51892">
    <property type="entry name" value="SUBTILASE"/>
    <property type="match status" value="1"/>
</dbReference>
<dbReference type="InterPro" id="IPR000209">
    <property type="entry name" value="Peptidase_S8/S53_dom"/>
</dbReference>
<feature type="domain" description="Bacterial repeat" evidence="8">
    <location>
        <begin position="2355"/>
        <end position="2422"/>
    </location>
</feature>
<dbReference type="InterPro" id="IPR051048">
    <property type="entry name" value="Peptidase_S8/S53_subtilisin"/>
</dbReference>
<dbReference type="Proteomes" id="UP000054172">
    <property type="component" value="Unassembled WGS sequence"/>
</dbReference>
<evidence type="ECO:0000256" key="1">
    <source>
        <dbReference type="ARBA" id="ARBA00011073"/>
    </source>
</evidence>
<dbReference type="NCBIfam" id="TIGR04183">
    <property type="entry name" value="Por_Secre_tail"/>
    <property type="match status" value="1"/>
</dbReference>
<dbReference type="Pfam" id="PF20009">
    <property type="entry name" value="GEVED"/>
    <property type="match status" value="1"/>
</dbReference>
<evidence type="ECO:0000256" key="2">
    <source>
        <dbReference type="ARBA" id="ARBA00022670"/>
    </source>
</evidence>
<evidence type="ECO:0000313" key="10">
    <source>
        <dbReference type="EMBL" id="KQM08296.1"/>
    </source>
</evidence>
<evidence type="ECO:0000259" key="7">
    <source>
        <dbReference type="Pfam" id="PF00082"/>
    </source>
</evidence>
<dbReference type="PATRIC" id="fig|1702214.3.peg.1578"/>
<accession>A0A0Q4B527</accession>
<dbReference type="SUPFAM" id="SSF49899">
    <property type="entry name" value="Concanavalin A-like lectins/glucanases"/>
    <property type="match status" value="1"/>
</dbReference>
<dbReference type="GO" id="GO:0004252">
    <property type="term" value="F:serine-type endopeptidase activity"/>
    <property type="evidence" value="ECO:0007669"/>
    <property type="project" value="UniProtKB-UniRule"/>
</dbReference>
<name>A0A0Q4B527_9BACT</name>
<dbReference type="PANTHER" id="PTHR43399:SF4">
    <property type="entry name" value="CELL WALL-ASSOCIATED PROTEASE"/>
    <property type="match status" value="1"/>
</dbReference>
<dbReference type="PRINTS" id="PR00723">
    <property type="entry name" value="SUBTILISIN"/>
</dbReference>
<dbReference type="InterPro" id="IPR013320">
    <property type="entry name" value="ConA-like_dom_sf"/>
</dbReference>
<evidence type="ECO:0000259" key="9">
    <source>
        <dbReference type="Pfam" id="PF20009"/>
    </source>
</evidence>
<feature type="domain" description="GEVED" evidence="9">
    <location>
        <begin position="1398"/>
        <end position="1470"/>
    </location>
</feature>
<keyword evidence="11" id="KW-1185">Reference proteome</keyword>
<dbReference type="EMBL" id="LIIK01000048">
    <property type="protein sequence ID" value="KQM08296.1"/>
    <property type="molecule type" value="Genomic_DNA"/>
</dbReference>
<dbReference type="Pfam" id="PF00082">
    <property type="entry name" value="Peptidase_S8"/>
    <property type="match status" value="1"/>
</dbReference>
<dbReference type="STRING" id="1702214.AL399_08120"/>
<dbReference type="GO" id="GO:0004553">
    <property type="term" value="F:hydrolase activity, hydrolyzing O-glycosyl compounds"/>
    <property type="evidence" value="ECO:0007669"/>
    <property type="project" value="UniProtKB-ARBA"/>
</dbReference>
<keyword evidence="2 5" id="KW-0645">Protease</keyword>
<dbReference type="PROSITE" id="PS00137">
    <property type="entry name" value="SUBTILASE_HIS"/>
    <property type="match status" value="1"/>
</dbReference>
<dbReference type="Gene3D" id="3.40.50.200">
    <property type="entry name" value="Peptidase S8/S53 domain"/>
    <property type="match status" value="1"/>
</dbReference>
<evidence type="ECO:0008006" key="12">
    <source>
        <dbReference type="Google" id="ProtNLM"/>
    </source>
</evidence>
<gene>
    <name evidence="10" type="ORF">AL399_08120</name>
</gene>
<keyword evidence="3 5" id="KW-0378">Hydrolase</keyword>
<dbReference type="Pfam" id="PF18998">
    <property type="entry name" value="Flg_new_2"/>
    <property type="match status" value="2"/>
</dbReference>
<dbReference type="Gene3D" id="2.60.40.1120">
    <property type="entry name" value="Carboxypeptidase-like, regulatory domain"/>
    <property type="match status" value="2"/>
</dbReference>
<evidence type="ECO:0000256" key="6">
    <source>
        <dbReference type="SAM" id="SignalP"/>
    </source>
</evidence>
<dbReference type="InterPro" id="IPR026444">
    <property type="entry name" value="Secre_tail"/>
</dbReference>
<sequence>MRRFGLLPLLLALLAPLALFAQHPGQHTSLMQLQPTQKLCTALQPQSDAAQRGRSLGWVAPTEPRIPEYAQAGMDAVRVVVRYAANATPAEVSAALARLGLRNVEVAEAFRAAYAVMPVASAYEVASLPWVLAVNLQDPPAHLYNATGRILGRASILSTPPSLGGRGLSGRGIRVGIWDADVTHHVDFGLRISVQESELFDDHGTHVAGTVLGAGLLDPDARGMAPESKAWTYNFNRQKNGLTPQQEMAQAREDFGITLTQNSYGTYLAQVCQDLQSLTYRESDYNLDLLACRYPTLTHIFAAGNDQQSCPMEIQALVGRKGYGTASNRSKNSLHVGAVDQWGQMTVFSNWGPQDDGRLFPTICAKGLEVYSTKSGNGYLQESGTSMACPTVTGHAALLSERYAQLHHGQELPSALLRGVLANTATDAGRPGPDFQFGYGIMNAERAAVSLENGWYCLDSLKLGDRYTRTLSIPKGCTGVRVMLTWNDPAVVRPAAYGQRALVNDLNLSLTVGGVDYHPWVCDHTRWGLEKPAARKEDNLNNIEQITLSASELAGNSSVELTVLPKEIVGDQRQHFALTWFFEFASPRIISPTGGEFLAPGQQAYIAVEGLVAPYALELSCDGGSTWSALGRVEKDAVALPSTIPTNTPITSRALVRAIDTKGNIAQSDHPFTIAPQPKGLGIEQGNCGLDGWKLTWRKNTTATNGYVVLLADPDAATPSAAAGVEHGDGFVQLGETASQHDTVFTLPASMIAGIERPIVSVACKLPGGMGYGKRAVGVLAGYSAPVVLTESSLPFSETFTTYPSRFFRVEAGDGVQVRYMNQTFNDLPAGSTALAFTCLKGDADFDESDYFNTGKNSSHLASLRMCSLDLTGIPAGERVLLHLSGALLPAEKGNPATARMRVAANGKPLTSLEGMQEQLASGFDQEWYYSLEGGQNCSLSVEFAGRGAKDILVLTRVAVERPTTTKGVELHLISGPADGANLGRERFDLMLVNRSAEEMKNLLIKAYRGEKWVASLPVPSLKGMASLPLSMLVDVGTEQARGELIPLRFTCTVDPLNPRANATVTHTVNSMGRVVPMGTSMVENTPLGPVVTDPQLWVKVANAITFTDNGGALQNYSDNQGSTVKFTPSVRGMKVRVRFTKLSLVEGSAALAVYTVQTPYSLNLEEVRFRARLSGSYSDLATNPLTYISEAEDGAVTLYFESLQGAETGEGWEATVDLVSAVNPLSIVGVVATKQGDDFGAEVPIAITLRNTYLSEQKQVTVRVFTEEGQLFSEEVEVKPGDSTFTLGQGVWVDPAEPKRIGVTIEGNDTDETDNVLFTYAIYDSYCIPPPGPAPKPKDAPRLAKLEAFRAVTPLNPVLTGAIRYSILPPYLKLYRGEAQNAVEAVARGSVPDGWGVALWVDWDGDGQFSIAERQEANLIKDGKEYRATFTPDVSALTATTARARIVLGPKDGLAAPCSAAGDVQDFQIELKDGVYPKRGDLALAKVDIGESGLNLSQQQPVRITLSNLSNLPFSGKVQVRVTVDNASPITEWVDCATGEALAPYGGSRVYKLATTADLSAIGRHLVKVELLEDPVVNASNNEAEAIVYCIVPESDGFYSLDIKSYQEENEWVDVSTAAKAFRPRELSEWSVEMVFRTEKPQFGTLLLSDGFSIRTTYHNTGGIPDNSIALVIGNQMLAWTPGGVITPGKWHHLAVTFTDVVYKHPVGSCTPHVYLDGVEYPLAGNGKQDAPSLGGSAREVMWLCRKIDAQLALFRMATRALDVSDIQSFRSVRRPDGTLPDGYFAEYLFDEGVKNHMSFSGNTLGASIKATPPERLDLPSGGMWHRLGRLIARFTFTGEVRQEQIAPGKYTITFAKGTPRDAIQGSFATEWPDVKLSYKGKAVDANTRFDFNQPVEIITKGSILGHGNLSEHLVLNYAEDASSACELLALSLKKDGNAGLNQDITVSPVTQDITIAVPEAVGTLNRPGAVRLSFRVSENAKLTLAGQELTSGSSEIALTSPVALEVVAANGTVKRYAVRLALPQTLDWALGKTNFTYGDAPVAAQATVNSQLPVSFTSTVPEVASVAGGQLHVGIPGEATLTATQPGGAYYAAAVPVQKRITVERRAITVGVKDVTYPFGYTPKLQYDYQGLVNIEDARELPDSSAAGCFTVLNAANEVVELSSSLPVGVYTVKADASKAYTTELYSVMPVDGTFRIEQGDRWLVTITVTDGARPVEGATVIVGEEAKTADSQGKTVWLLPQGNSYTVEAQQEGYSPATQPIDLTSGTPLSITIPLRAATLALRYTAEPGQGMIIGQTEQQIAPEADGQPVAAVGVGAYQFKQWSDGRADNPRADLNVKASLEVKALFTERKYEVRYVVSNGGKLLKGKSVNSYRHGSSSQEVEVAPEDGYYFKGWSDGVVTPKRREVNITHDVEAYALFAPLVDLPDFNDFEAGELAGGWYTQSVGASYNPWMVSQEPQSLVGALPSHFATCNSDQLGEGGATESYLYSPCYRIEGLPHGLLVRTTFLAHLTDNDVFALQLRLDEEEWNDLQLFRHTKTAVDTLVTIPVDRLRGRQVLQLRWCYRAGWAFAVEVDNIAIVPVQPNRLVISYNASPEGSCTFNELLPDGGVNSGIAKQVLEQGSVPANVEAVPTSGFRFYRWMDGVSSPLYHSPLPVVASETRTAYMLPLGRAVLTYQASPAEGGMFTLQGDRIAQQEVNVGANAEPITAVPASGYRFSHWLHNGDTNPELTQPNVQGDTVLIACFERLQASRITFIVMGANSNRLLAGARLTVAGQTLVTNREGMVSVLLPIGSHSYTVDLEGFQSINPLLTVGDADATEAITLQEATQPVTFIVKSEGQPIPGVTVRVEGCTERTTDATGKAVCQLHAGHYAYSLRKSGYRTTRGTITVANTPLTVEVNLTKRKEPTPDALEEAELAAVHVRPNPFTEELTLTGVTNAHRIAVLNALGAEVCSVQPGGRAQLTLQLGHLPAGFYLVRITSSNGQRTIPVVKR</sequence>
<dbReference type="SUPFAM" id="SSF49464">
    <property type="entry name" value="Carboxypeptidase regulatory domain-like"/>
    <property type="match status" value="1"/>
</dbReference>